<dbReference type="InterPro" id="IPR016431">
    <property type="entry name" value="Pyrv-formate_lyase-activ_prd"/>
</dbReference>
<keyword evidence="9" id="KW-1185">Reference proteome</keyword>
<dbReference type="NCBIfam" id="TIGR04337">
    <property type="entry name" value="AmmeMemoSam_rS"/>
    <property type="match status" value="1"/>
</dbReference>
<dbReference type="AlphaFoldDB" id="A0A1T4W4X8"/>
<dbReference type="STRING" id="1121449.SAMN02745704_00343"/>
<evidence type="ECO:0000256" key="2">
    <source>
        <dbReference type="ARBA" id="ARBA00022691"/>
    </source>
</evidence>
<dbReference type="GO" id="GO:0016829">
    <property type="term" value="F:lyase activity"/>
    <property type="evidence" value="ECO:0007669"/>
    <property type="project" value="UniProtKB-KW"/>
</dbReference>
<evidence type="ECO:0000256" key="5">
    <source>
        <dbReference type="ARBA" id="ARBA00023014"/>
    </source>
</evidence>
<keyword evidence="3 6" id="KW-0479">Metal-binding</keyword>
<dbReference type="InterPro" id="IPR027596">
    <property type="entry name" value="AmmeMemoSam_rS"/>
</dbReference>
<dbReference type="PROSITE" id="PS51918">
    <property type="entry name" value="RADICAL_SAM"/>
    <property type="match status" value="1"/>
</dbReference>
<accession>A0A1T4W4X8</accession>
<dbReference type="PANTHER" id="PTHR30352:SF5">
    <property type="entry name" value="PYRUVATE FORMATE-LYASE 1-ACTIVATING ENZYME"/>
    <property type="match status" value="1"/>
</dbReference>
<dbReference type="SUPFAM" id="SSF102114">
    <property type="entry name" value="Radical SAM enzymes"/>
    <property type="match status" value="1"/>
</dbReference>
<dbReference type="CDD" id="cd01335">
    <property type="entry name" value="Radical_SAM"/>
    <property type="match status" value="1"/>
</dbReference>
<feature type="binding site" evidence="6">
    <location>
        <position position="89"/>
    </location>
    <ligand>
        <name>[4Fe-4S] cluster</name>
        <dbReference type="ChEBI" id="CHEBI:49883"/>
        <note>4Fe-4S-S-AdoMet</note>
    </ligand>
</feature>
<dbReference type="InterPro" id="IPR034457">
    <property type="entry name" value="Organic_radical-activating"/>
</dbReference>
<dbReference type="GO" id="GO:0051539">
    <property type="term" value="F:4 iron, 4 sulfur cluster binding"/>
    <property type="evidence" value="ECO:0007669"/>
    <property type="project" value="UniProtKB-KW"/>
</dbReference>
<dbReference type="GO" id="GO:0046872">
    <property type="term" value="F:metal ion binding"/>
    <property type="evidence" value="ECO:0007669"/>
    <property type="project" value="UniProtKB-KW"/>
</dbReference>
<keyword evidence="5 6" id="KW-0411">Iron-sulfur</keyword>
<evidence type="ECO:0000313" key="9">
    <source>
        <dbReference type="Proteomes" id="UP000190027"/>
    </source>
</evidence>
<keyword evidence="8" id="KW-0456">Lyase</keyword>
<dbReference type="InterPro" id="IPR007197">
    <property type="entry name" value="rSAM"/>
</dbReference>
<gene>
    <name evidence="8" type="ORF">SAMN02745704_00343</name>
</gene>
<feature type="binding site" evidence="6">
    <location>
        <position position="82"/>
    </location>
    <ligand>
        <name>[4Fe-4S] cluster</name>
        <dbReference type="ChEBI" id="CHEBI:49883"/>
        <note>4Fe-4S-S-AdoMet</note>
    </ligand>
</feature>
<dbReference type="RefSeq" id="WP_078715917.1">
    <property type="nucleotide sequence ID" value="NZ_FUYC01000001.1"/>
</dbReference>
<name>A0A1T4W4X8_9BACT</name>
<dbReference type="InterPro" id="IPR058240">
    <property type="entry name" value="rSAM_sf"/>
</dbReference>
<evidence type="ECO:0000256" key="4">
    <source>
        <dbReference type="ARBA" id="ARBA00023004"/>
    </source>
</evidence>
<evidence type="ECO:0000256" key="1">
    <source>
        <dbReference type="ARBA" id="ARBA00022485"/>
    </source>
</evidence>
<feature type="binding site" evidence="6">
    <location>
        <position position="86"/>
    </location>
    <ligand>
        <name>[4Fe-4S] cluster</name>
        <dbReference type="ChEBI" id="CHEBI:49883"/>
        <note>4Fe-4S-S-AdoMet</note>
    </ligand>
</feature>
<reference evidence="8 9" key="1">
    <citation type="submission" date="2017-02" db="EMBL/GenBank/DDBJ databases">
        <authorList>
            <person name="Peterson S.W."/>
        </authorList>
    </citation>
    <scope>NUCLEOTIDE SEQUENCE [LARGE SCALE GENOMIC DNA]</scope>
    <source>
        <strain evidence="8 9">DSM 16080</strain>
    </source>
</reference>
<dbReference type="OrthoDB" id="9778883at2"/>
<dbReference type="SFLD" id="SFLDS00029">
    <property type="entry name" value="Radical_SAM"/>
    <property type="match status" value="1"/>
</dbReference>
<dbReference type="SFLD" id="SFLDG01101">
    <property type="entry name" value="Uncharacterised_Radical_SAM_Su"/>
    <property type="match status" value="1"/>
</dbReference>
<dbReference type="InterPro" id="IPR013785">
    <property type="entry name" value="Aldolase_TIM"/>
</dbReference>
<keyword evidence="2 6" id="KW-0949">S-adenosyl-L-methionine</keyword>
<protein>
    <submittedName>
        <fullName evidence="8">Pyruvate formate lyase activating enzyme</fullName>
    </submittedName>
</protein>
<keyword evidence="8" id="KW-0670">Pyruvate</keyword>
<dbReference type="PIRSF" id="PIRSF004869">
    <property type="entry name" value="PflX_prd"/>
    <property type="match status" value="1"/>
</dbReference>
<dbReference type="Pfam" id="PF04055">
    <property type="entry name" value="Radical_SAM"/>
    <property type="match status" value="1"/>
</dbReference>
<comment type="cofactor">
    <cofactor evidence="6">
        <name>[4Fe-4S] cluster</name>
        <dbReference type="ChEBI" id="CHEBI:49883"/>
    </cofactor>
    <text evidence="6">Binds 1 [4Fe-4S] cluster. The cluster is coordinated with 3 cysteines and an exchangeable S-adenosyl-L-methionine.</text>
</comment>
<sequence>MLEARLWQPLNDDRVQCRLCRRMCVIAPGERGYCGVRENRDGILYSLVYDRLAALNLDPVEKKPLYHFLPGSQTFSFGTAGCNFSCAFCQNDSLSQLPRQGGTIPGRVAGPAELVDAALRNQATSIAYTYSEPTIYFELMRDTATLAKEQGLRNILVSNGYQGPECLEKLGPLIHAANIDLKAFTDTFYKDLCGARLAPVLENLRIMREMGWWLEITTLVIPGWNDEQAELMSLAGCIAETLGKDTPWHVSRFHPQFRLMDTQPTPLPTLERALRAGHEAGLRYVYIGNVPGHEANHTFCPGCGERLVERLGFGVRDYRIGDGHCPDCGHPIAGVWN</sequence>
<keyword evidence="1" id="KW-0004">4Fe-4S</keyword>
<dbReference type="PANTHER" id="PTHR30352">
    <property type="entry name" value="PYRUVATE FORMATE-LYASE-ACTIVATING ENZYME"/>
    <property type="match status" value="1"/>
</dbReference>
<evidence type="ECO:0000313" key="8">
    <source>
        <dbReference type="EMBL" id="SKA72320.1"/>
    </source>
</evidence>
<organism evidence="8 9">
    <name type="scientific">Paucidesulfovibrio gracilis DSM 16080</name>
    <dbReference type="NCBI Taxonomy" id="1121449"/>
    <lineage>
        <taxon>Bacteria</taxon>
        <taxon>Pseudomonadati</taxon>
        <taxon>Thermodesulfobacteriota</taxon>
        <taxon>Desulfovibrionia</taxon>
        <taxon>Desulfovibrionales</taxon>
        <taxon>Desulfovibrionaceae</taxon>
        <taxon>Paucidesulfovibrio</taxon>
    </lineage>
</organism>
<dbReference type="Gene3D" id="3.20.20.70">
    <property type="entry name" value="Aldolase class I"/>
    <property type="match status" value="1"/>
</dbReference>
<evidence type="ECO:0000256" key="6">
    <source>
        <dbReference type="PIRSR" id="PIRSR004869-50"/>
    </source>
</evidence>
<proteinExistence type="predicted"/>
<feature type="domain" description="Radical SAM core" evidence="7">
    <location>
        <begin position="67"/>
        <end position="283"/>
    </location>
</feature>
<keyword evidence="4 6" id="KW-0408">Iron</keyword>
<dbReference type="EMBL" id="FUYC01000001">
    <property type="protein sequence ID" value="SKA72320.1"/>
    <property type="molecule type" value="Genomic_DNA"/>
</dbReference>
<evidence type="ECO:0000256" key="3">
    <source>
        <dbReference type="ARBA" id="ARBA00022723"/>
    </source>
</evidence>
<evidence type="ECO:0000259" key="7">
    <source>
        <dbReference type="PROSITE" id="PS51918"/>
    </source>
</evidence>
<dbReference type="Proteomes" id="UP000190027">
    <property type="component" value="Unassembled WGS sequence"/>
</dbReference>